<sequence length="364" mass="41985">MVVKVIEVVPLLQVAKTHRQRQVIMLLLPSLYVEYPLIPQVEFDLMKRSDTNARREFRFDRHGIQKLGFLLGLPAVIVTESRNRVLRDEAMCILLGRLTFPCRLYDMTKTFGRSEASLCDIFLHVVKLLYSQWKDLLFFNRKLVQNNVDRYCQAITAKGAPATNVFGFIDGTKVQISRIKSTGNGDNLQKQVYSGHKRLHCLSYQAVTVPDGICVHFVGPVEERKHDTTMLRHSGLLDYFLQYERDFESKYIYGDPAYGVSRFLLSGFKGNGLTERQKEFNKWMSRVRQSVECNFKIIKTLWSFITFKNLAKVRLSPVAKIVCVAMLLTNCHCCYHGGNQISKYFGLEPPNLEDYLDVVEIFNV</sequence>
<protein>
    <recommendedName>
        <fullName evidence="3">DDE Tnp4 domain-containing protein</fullName>
    </recommendedName>
</protein>
<keyword evidence="5" id="KW-1185">Reference proteome</keyword>
<proteinExistence type="predicted"/>
<evidence type="ECO:0000256" key="2">
    <source>
        <dbReference type="ARBA" id="ARBA00022723"/>
    </source>
</evidence>
<dbReference type="VEuPathDB" id="FungiDB:AeMF1_014509"/>
<evidence type="ECO:0000259" key="3">
    <source>
        <dbReference type="Pfam" id="PF13359"/>
    </source>
</evidence>
<comment type="cofactor">
    <cofactor evidence="1">
        <name>a divalent metal cation</name>
        <dbReference type="ChEBI" id="CHEBI:60240"/>
    </cofactor>
</comment>
<dbReference type="GO" id="GO:0046872">
    <property type="term" value="F:metal ion binding"/>
    <property type="evidence" value="ECO:0007669"/>
    <property type="project" value="UniProtKB-KW"/>
</dbReference>
<dbReference type="Pfam" id="PF13359">
    <property type="entry name" value="DDE_Tnp_4"/>
    <property type="match status" value="1"/>
</dbReference>
<dbReference type="PANTHER" id="PTHR34615:SF1">
    <property type="entry name" value="PX DOMAIN-CONTAINING PROTEIN"/>
    <property type="match status" value="1"/>
</dbReference>
<dbReference type="Proteomes" id="UP000481153">
    <property type="component" value="Unassembled WGS sequence"/>
</dbReference>
<evidence type="ECO:0000256" key="1">
    <source>
        <dbReference type="ARBA" id="ARBA00001968"/>
    </source>
</evidence>
<keyword evidence="2" id="KW-0479">Metal-binding</keyword>
<dbReference type="PANTHER" id="PTHR34615">
    <property type="entry name" value="PX DOMAIN-CONTAINING PROTEIN"/>
    <property type="match status" value="1"/>
</dbReference>
<reference evidence="4 5" key="1">
    <citation type="submission" date="2019-07" db="EMBL/GenBank/DDBJ databases">
        <title>Genomics analysis of Aphanomyces spp. identifies a new class of oomycete effector associated with host adaptation.</title>
        <authorList>
            <person name="Gaulin E."/>
        </authorList>
    </citation>
    <scope>NUCLEOTIDE SEQUENCE [LARGE SCALE GENOMIC DNA]</scope>
    <source>
        <strain evidence="4 5">ATCC 201684</strain>
    </source>
</reference>
<gene>
    <name evidence="4" type="ORF">Ae201684_013315</name>
</gene>
<dbReference type="EMBL" id="VJMJ01000170">
    <property type="protein sequence ID" value="KAF0729016.1"/>
    <property type="molecule type" value="Genomic_DNA"/>
</dbReference>
<evidence type="ECO:0000313" key="5">
    <source>
        <dbReference type="Proteomes" id="UP000481153"/>
    </source>
</evidence>
<name>A0A6G0WNR5_9STRA</name>
<dbReference type="InterPro" id="IPR027806">
    <property type="entry name" value="HARBI1_dom"/>
</dbReference>
<feature type="domain" description="DDE Tnp4" evidence="3">
    <location>
        <begin position="169"/>
        <end position="330"/>
    </location>
</feature>
<dbReference type="AlphaFoldDB" id="A0A6G0WNR5"/>
<accession>A0A6G0WNR5</accession>
<organism evidence="4 5">
    <name type="scientific">Aphanomyces euteiches</name>
    <dbReference type="NCBI Taxonomy" id="100861"/>
    <lineage>
        <taxon>Eukaryota</taxon>
        <taxon>Sar</taxon>
        <taxon>Stramenopiles</taxon>
        <taxon>Oomycota</taxon>
        <taxon>Saprolegniomycetes</taxon>
        <taxon>Saprolegniales</taxon>
        <taxon>Verrucalvaceae</taxon>
        <taxon>Aphanomyces</taxon>
    </lineage>
</organism>
<evidence type="ECO:0000313" key="4">
    <source>
        <dbReference type="EMBL" id="KAF0729016.1"/>
    </source>
</evidence>
<comment type="caution">
    <text evidence="4">The sequence shown here is derived from an EMBL/GenBank/DDBJ whole genome shotgun (WGS) entry which is preliminary data.</text>
</comment>